<evidence type="ECO:0000256" key="5">
    <source>
        <dbReference type="ARBA" id="ARBA00022528"/>
    </source>
</evidence>
<proteinExistence type="inferred from homology"/>
<keyword evidence="15" id="KW-1185">Reference proteome</keyword>
<dbReference type="InterPro" id="IPR019833">
    <property type="entry name" value="Mn/Fe_SOD_BS"/>
</dbReference>
<dbReference type="Gene3D" id="1.10.287.990">
    <property type="entry name" value="Fe,Mn superoxide dismutase (SOD) domain"/>
    <property type="match status" value="1"/>
</dbReference>
<dbReference type="GO" id="GO:0009416">
    <property type="term" value="P:response to light stimulus"/>
    <property type="evidence" value="ECO:0007669"/>
    <property type="project" value="UniProtKB-ARBA"/>
</dbReference>
<comment type="subcellular location">
    <subcellularLocation>
        <location evidence="2">Plastid</location>
        <location evidence="2">Chloroplast</location>
    </subcellularLocation>
</comment>
<evidence type="ECO:0000256" key="1">
    <source>
        <dbReference type="ARBA" id="ARBA00001962"/>
    </source>
</evidence>
<dbReference type="Gene3D" id="3.55.40.20">
    <property type="entry name" value="Iron/manganese superoxide dismutase, C-terminal domain"/>
    <property type="match status" value="1"/>
</dbReference>
<gene>
    <name evidence="14" type="ORF">RJT34_24100</name>
</gene>
<evidence type="ECO:0000313" key="15">
    <source>
        <dbReference type="Proteomes" id="UP001359559"/>
    </source>
</evidence>
<sequence>MNYIILSLIGKRSTAFVHVSNLFFCKSDLRCFFHPKRNSEEMKLLSPSTLSPPSAFLPHHPHGFFNFPIKKSRCIRKAGPTKITAKFELNPPPYPLNALEPVMSQETLEYHWGKHHRTYVDNLNRQIDGTDLDERSLEDIVVISYNKGDMLPAFNNASQAWNHDFFWESMKPGGGGKPSGDLLKLVERDFGSFEKFLDEFKTAASTQFGSGWAWLAYKESRLDVGNAVNPLRTDDDNKLVVVKTPNAVNPLVWNYYHPLLTIDVWEHAYFIDFPNRRTDYVSVFMDKLVSWEAVSSRLEQAKAKVAESERNEMKREEEDQSTNSEATAEIYSDIDADLDSE</sequence>
<feature type="domain" description="Manganese/iron superoxide dismutase N-terminal" evidence="12">
    <location>
        <begin position="86"/>
        <end position="170"/>
    </location>
</feature>
<dbReference type="InterPro" id="IPR019831">
    <property type="entry name" value="Mn/Fe_SOD_N"/>
</dbReference>
<evidence type="ECO:0000256" key="11">
    <source>
        <dbReference type="SAM" id="MobiDB-lite"/>
    </source>
</evidence>
<evidence type="ECO:0000313" key="14">
    <source>
        <dbReference type="EMBL" id="KAK7279056.1"/>
    </source>
</evidence>
<comment type="cofactor">
    <cofactor evidence="1">
        <name>Fe cation</name>
        <dbReference type="ChEBI" id="CHEBI:24875"/>
    </cofactor>
</comment>
<dbReference type="EC" id="1.15.1.1" evidence="4"/>
<name>A0AAN9IL68_CLITE</name>
<dbReference type="Pfam" id="PF02777">
    <property type="entry name" value="Sod_Fe_C"/>
    <property type="match status" value="1"/>
</dbReference>
<dbReference type="Pfam" id="PF00081">
    <property type="entry name" value="Sod_Fe_N"/>
    <property type="match status" value="1"/>
</dbReference>
<evidence type="ECO:0000256" key="2">
    <source>
        <dbReference type="ARBA" id="ARBA00004229"/>
    </source>
</evidence>
<dbReference type="PANTHER" id="PTHR42769">
    <property type="entry name" value="SUPEROXIDE DISMUTASE"/>
    <property type="match status" value="1"/>
</dbReference>
<evidence type="ECO:0000256" key="6">
    <source>
        <dbReference type="ARBA" id="ARBA00022640"/>
    </source>
</evidence>
<evidence type="ECO:0000256" key="7">
    <source>
        <dbReference type="ARBA" id="ARBA00022723"/>
    </source>
</evidence>
<dbReference type="FunFam" id="1.10.287.990:FF:000002">
    <property type="entry name" value="Superoxide dismutase"/>
    <property type="match status" value="1"/>
</dbReference>
<feature type="compositionally biased region" description="Basic and acidic residues" evidence="11">
    <location>
        <begin position="304"/>
        <end position="317"/>
    </location>
</feature>
<evidence type="ECO:0000256" key="8">
    <source>
        <dbReference type="ARBA" id="ARBA00023002"/>
    </source>
</evidence>
<dbReference type="AlphaFoldDB" id="A0AAN9IL68"/>
<dbReference type="EMBL" id="JAYKXN010000006">
    <property type="protein sequence ID" value="KAK7279056.1"/>
    <property type="molecule type" value="Genomic_DNA"/>
</dbReference>
<reference evidence="14 15" key="1">
    <citation type="submission" date="2024-01" db="EMBL/GenBank/DDBJ databases">
        <title>The genomes of 5 underutilized Papilionoideae crops provide insights into root nodulation and disease resistance.</title>
        <authorList>
            <person name="Yuan L."/>
        </authorList>
    </citation>
    <scope>NUCLEOTIDE SEQUENCE [LARGE SCALE GENOMIC DNA]</scope>
    <source>
        <strain evidence="14">LY-2023</strain>
        <tissue evidence="14">Leaf</tissue>
    </source>
</reference>
<dbReference type="FunFam" id="3.55.40.20:FF:000005">
    <property type="entry name" value="Superoxide dismutase"/>
    <property type="match status" value="1"/>
</dbReference>
<dbReference type="InterPro" id="IPR036314">
    <property type="entry name" value="SOD_C_sf"/>
</dbReference>
<evidence type="ECO:0000256" key="4">
    <source>
        <dbReference type="ARBA" id="ARBA00012682"/>
    </source>
</evidence>
<keyword evidence="6" id="KW-0934">Plastid</keyword>
<organism evidence="14 15">
    <name type="scientific">Clitoria ternatea</name>
    <name type="common">Butterfly pea</name>
    <dbReference type="NCBI Taxonomy" id="43366"/>
    <lineage>
        <taxon>Eukaryota</taxon>
        <taxon>Viridiplantae</taxon>
        <taxon>Streptophyta</taxon>
        <taxon>Embryophyta</taxon>
        <taxon>Tracheophyta</taxon>
        <taxon>Spermatophyta</taxon>
        <taxon>Magnoliopsida</taxon>
        <taxon>eudicotyledons</taxon>
        <taxon>Gunneridae</taxon>
        <taxon>Pentapetalae</taxon>
        <taxon>rosids</taxon>
        <taxon>fabids</taxon>
        <taxon>Fabales</taxon>
        <taxon>Fabaceae</taxon>
        <taxon>Papilionoideae</taxon>
        <taxon>50 kb inversion clade</taxon>
        <taxon>NPAAA clade</taxon>
        <taxon>indigoferoid/millettioid clade</taxon>
        <taxon>Phaseoleae</taxon>
        <taxon>Clitoria</taxon>
    </lineage>
</organism>
<keyword evidence="8" id="KW-0560">Oxidoreductase</keyword>
<dbReference type="InterPro" id="IPR019832">
    <property type="entry name" value="Mn/Fe_SOD_C"/>
</dbReference>
<evidence type="ECO:0000256" key="9">
    <source>
        <dbReference type="ARBA" id="ARBA00023004"/>
    </source>
</evidence>
<dbReference type="SUPFAM" id="SSF54719">
    <property type="entry name" value="Fe,Mn superoxide dismutase (SOD), C-terminal domain"/>
    <property type="match status" value="1"/>
</dbReference>
<dbReference type="GO" id="GO:0046872">
    <property type="term" value="F:metal ion binding"/>
    <property type="evidence" value="ECO:0007669"/>
    <property type="project" value="UniProtKB-KW"/>
</dbReference>
<comment type="caution">
    <text evidence="14">The sequence shown here is derived from an EMBL/GenBank/DDBJ whole genome shotgun (WGS) entry which is preliminary data.</text>
</comment>
<dbReference type="GO" id="GO:0004784">
    <property type="term" value="F:superoxide dismutase activity"/>
    <property type="evidence" value="ECO:0007669"/>
    <property type="project" value="UniProtKB-EC"/>
</dbReference>
<evidence type="ECO:0000259" key="12">
    <source>
        <dbReference type="Pfam" id="PF00081"/>
    </source>
</evidence>
<keyword evidence="5" id="KW-0150">Chloroplast</keyword>
<dbReference type="PRINTS" id="PR01703">
    <property type="entry name" value="MNSODISMTASE"/>
</dbReference>
<dbReference type="GO" id="GO:0042644">
    <property type="term" value="C:chloroplast nucleoid"/>
    <property type="evidence" value="ECO:0007669"/>
    <property type="project" value="TreeGrafter"/>
</dbReference>
<dbReference type="InterPro" id="IPR001189">
    <property type="entry name" value="Mn/Fe_SOD"/>
</dbReference>
<dbReference type="InterPro" id="IPR036324">
    <property type="entry name" value="Mn/Fe_SOD_N_sf"/>
</dbReference>
<accession>A0AAN9IL68</accession>
<evidence type="ECO:0000256" key="10">
    <source>
        <dbReference type="ARBA" id="ARBA00049204"/>
    </source>
</evidence>
<dbReference type="PANTHER" id="PTHR42769:SF3">
    <property type="entry name" value="SUPEROXIDE DISMUTASE [FE] 2, CHLOROPLASTIC"/>
    <property type="match status" value="1"/>
</dbReference>
<feature type="region of interest" description="Disordered" evidence="11">
    <location>
        <begin position="304"/>
        <end position="341"/>
    </location>
</feature>
<comment type="catalytic activity">
    <reaction evidence="10">
        <text>2 superoxide + 2 H(+) = H2O2 + O2</text>
        <dbReference type="Rhea" id="RHEA:20696"/>
        <dbReference type="ChEBI" id="CHEBI:15378"/>
        <dbReference type="ChEBI" id="CHEBI:15379"/>
        <dbReference type="ChEBI" id="CHEBI:16240"/>
        <dbReference type="ChEBI" id="CHEBI:18421"/>
        <dbReference type="EC" id="1.15.1.1"/>
    </reaction>
</comment>
<evidence type="ECO:0000256" key="3">
    <source>
        <dbReference type="ARBA" id="ARBA00008714"/>
    </source>
</evidence>
<comment type="similarity">
    <text evidence="3">Belongs to the iron/manganese superoxide dismutase family.</text>
</comment>
<protein>
    <recommendedName>
        <fullName evidence="4">superoxide dismutase</fullName>
        <ecNumber evidence="4">1.15.1.1</ecNumber>
    </recommendedName>
</protein>
<keyword evidence="7" id="KW-0479">Metal-binding</keyword>
<dbReference type="Proteomes" id="UP001359559">
    <property type="component" value="Unassembled WGS sequence"/>
</dbReference>
<dbReference type="PROSITE" id="PS00088">
    <property type="entry name" value="SOD_MN"/>
    <property type="match status" value="1"/>
</dbReference>
<feature type="domain" description="Manganese/iron superoxide dismutase C-terminal" evidence="13">
    <location>
        <begin position="178"/>
        <end position="297"/>
    </location>
</feature>
<evidence type="ECO:0000259" key="13">
    <source>
        <dbReference type="Pfam" id="PF02777"/>
    </source>
</evidence>
<dbReference type="SUPFAM" id="SSF46609">
    <property type="entry name" value="Fe,Mn superoxide dismutase (SOD), N-terminal domain"/>
    <property type="match status" value="1"/>
</dbReference>
<feature type="compositionally biased region" description="Acidic residues" evidence="11">
    <location>
        <begin position="332"/>
        <end position="341"/>
    </location>
</feature>
<keyword evidence="9" id="KW-0408">Iron</keyword>